<organism evidence="4">
    <name type="scientific">uncultured Sphingopyxis sp</name>
    <dbReference type="NCBI Taxonomy" id="310581"/>
    <lineage>
        <taxon>Bacteria</taxon>
        <taxon>Pseudomonadati</taxon>
        <taxon>Pseudomonadota</taxon>
        <taxon>Alphaproteobacteria</taxon>
        <taxon>Sphingomonadales</taxon>
        <taxon>Sphingomonadaceae</taxon>
        <taxon>Sphingopyxis</taxon>
        <taxon>environmental samples</taxon>
    </lineage>
</organism>
<keyword evidence="1 2" id="KW-0732">Signal</keyword>
<dbReference type="Gene3D" id="3.40.50.1820">
    <property type="entry name" value="alpha/beta hydrolase"/>
    <property type="match status" value="1"/>
</dbReference>
<feature type="domain" description="Peptidase S9 prolyl oligopeptidase catalytic" evidence="3">
    <location>
        <begin position="172"/>
        <end position="223"/>
    </location>
</feature>
<dbReference type="InterPro" id="IPR001375">
    <property type="entry name" value="Peptidase_S9_cat"/>
</dbReference>
<dbReference type="RefSeq" id="WP_295324454.1">
    <property type="nucleotide sequence ID" value="NZ_LT598653.1"/>
</dbReference>
<dbReference type="InterPro" id="IPR029058">
    <property type="entry name" value="AB_hydrolase_fold"/>
</dbReference>
<feature type="chain" id="PRO_5011003090" description="Peptidase S9 prolyl oligopeptidase catalytic domain-containing protein" evidence="2">
    <location>
        <begin position="23"/>
        <end position="254"/>
    </location>
</feature>
<dbReference type="AlphaFoldDB" id="A0A1Y5PTZ7"/>
<proteinExistence type="predicted"/>
<dbReference type="KEGG" id="sphu:SPPYR_0985"/>
<dbReference type="PANTHER" id="PTHR43037:SF1">
    <property type="entry name" value="BLL1128 PROTEIN"/>
    <property type="match status" value="1"/>
</dbReference>
<evidence type="ECO:0000313" key="4">
    <source>
        <dbReference type="EMBL" id="SBV32105.1"/>
    </source>
</evidence>
<evidence type="ECO:0000256" key="1">
    <source>
        <dbReference type="ARBA" id="ARBA00022729"/>
    </source>
</evidence>
<dbReference type="PANTHER" id="PTHR43037">
    <property type="entry name" value="UNNAMED PRODUCT-RELATED"/>
    <property type="match status" value="1"/>
</dbReference>
<sequence length="254" mass="27627">MRFRIAALAALALSLSTPMTMAQSMADGQSPQPAIEAGNYPYQLFLPRGYTADPKASWPLLIFLHGSGERGDDVAKVKVHGPPKIADRTPDFPFVTVSPLLGTDQDWDVAKLDRLLGHVTQTLRIDPTRIYLTGLSRGGHASWRWAAAEPHRFAAVAPVAGRGDPATACALKDTPVWAFHGDRDDVVVPEGSFAMARAIRACGGQLSRLTIYPDLGHNSWAPAYDDPALYLWLLSHRLPTPPDAATNKKTKDKK</sequence>
<evidence type="ECO:0000256" key="2">
    <source>
        <dbReference type="SAM" id="SignalP"/>
    </source>
</evidence>
<feature type="signal peptide" evidence="2">
    <location>
        <begin position="1"/>
        <end position="22"/>
    </location>
</feature>
<accession>A0A1Y5PTZ7</accession>
<dbReference type="EMBL" id="LT598653">
    <property type="protein sequence ID" value="SBV32105.1"/>
    <property type="molecule type" value="Genomic_DNA"/>
</dbReference>
<protein>
    <recommendedName>
        <fullName evidence="3">Peptidase S9 prolyl oligopeptidase catalytic domain-containing protein</fullName>
    </recommendedName>
</protein>
<dbReference type="Pfam" id="PF00326">
    <property type="entry name" value="Peptidase_S9"/>
    <property type="match status" value="1"/>
</dbReference>
<dbReference type="SUPFAM" id="SSF53474">
    <property type="entry name" value="alpha/beta-Hydrolases"/>
    <property type="match status" value="1"/>
</dbReference>
<name>A0A1Y5PTZ7_9SPHN</name>
<reference evidence="4" key="1">
    <citation type="submission" date="2016-03" db="EMBL/GenBank/DDBJ databases">
        <authorList>
            <person name="Ploux O."/>
        </authorList>
    </citation>
    <scope>NUCLEOTIDE SEQUENCE</scope>
    <source>
        <strain evidence="4">UC10</strain>
    </source>
</reference>
<gene>
    <name evidence="4" type="ORF">SPPYR_0985</name>
</gene>
<dbReference type="InterPro" id="IPR050955">
    <property type="entry name" value="Plant_Biomass_Hydrol_Est"/>
</dbReference>
<evidence type="ECO:0000259" key="3">
    <source>
        <dbReference type="Pfam" id="PF00326"/>
    </source>
</evidence>